<keyword evidence="6 7" id="KW-0472">Membrane</keyword>
<comment type="caution">
    <text evidence="8">The sequence shown here is derived from an EMBL/GenBank/DDBJ whole genome shotgun (WGS) entry which is preliminary data.</text>
</comment>
<comment type="similarity">
    <text evidence="2">Belongs to the Rht family.</text>
</comment>
<dbReference type="PANTHER" id="PTHR30086:SF14">
    <property type="entry name" value="HOMOSERINE_HOMOSERINE LACTONE EFFLUX PROTEIN"/>
    <property type="match status" value="1"/>
</dbReference>
<evidence type="ECO:0000256" key="6">
    <source>
        <dbReference type="ARBA" id="ARBA00023136"/>
    </source>
</evidence>
<organism evidence="8 9">
    <name type="scientific">Pantoea rodasii</name>
    <dbReference type="NCBI Taxonomy" id="1076549"/>
    <lineage>
        <taxon>Bacteria</taxon>
        <taxon>Pseudomonadati</taxon>
        <taxon>Pseudomonadota</taxon>
        <taxon>Gammaproteobacteria</taxon>
        <taxon>Enterobacterales</taxon>
        <taxon>Erwiniaceae</taxon>
        <taxon>Pantoea</taxon>
    </lineage>
</organism>
<dbReference type="PANTHER" id="PTHR30086">
    <property type="entry name" value="ARGININE EXPORTER PROTEIN ARGO"/>
    <property type="match status" value="1"/>
</dbReference>
<keyword evidence="5 7" id="KW-1133">Transmembrane helix</keyword>
<dbReference type="InterPro" id="IPR001123">
    <property type="entry name" value="LeuE-type"/>
</dbReference>
<evidence type="ECO:0000313" key="9">
    <source>
        <dbReference type="Proteomes" id="UP000030853"/>
    </source>
</evidence>
<accession>A0A0B1R441</accession>
<keyword evidence="3" id="KW-1003">Cell membrane</keyword>
<dbReference type="RefSeq" id="WP_039332327.1">
    <property type="nucleotide sequence ID" value="NZ_JTJJ01000051.1"/>
</dbReference>
<evidence type="ECO:0000313" key="8">
    <source>
        <dbReference type="EMBL" id="KHJ67394.1"/>
    </source>
</evidence>
<protein>
    <submittedName>
        <fullName evidence="8">Lysine transporter LysE</fullName>
    </submittedName>
</protein>
<evidence type="ECO:0000256" key="3">
    <source>
        <dbReference type="ARBA" id="ARBA00022475"/>
    </source>
</evidence>
<proteinExistence type="inferred from homology"/>
<dbReference type="PIRSF" id="PIRSF006324">
    <property type="entry name" value="LeuE"/>
    <property type="match status" value="1"/>
</dbReference>
<reference evidence="8 9" key="1">
    <citation type="submission" date="2014-11" db="EMBL/GenBank/DDBJ databases">
        <title>Genome sequencing of Pantoea rodasii ND03.</title>
        <authorList>
            <person name="Muhamad Yunos N.Y."/>
            <person name="Chan K.-G."/>
        </authorList>
    </citation>
    <scope>NUCLEOTIDE SEQUENCE [LARGE SCALE GENOMIC DNA]</scope>
    <source>
        <strain evidence="8 9">ND03</strain>
    </source>
</reference>
<feature type="transmembrane region" description="Helical" evidence="7">
    <location>
        <begin position="109"/>
        <end position="131"/>
    </location>
</feature>
<feature type="transmembrane region" description="Helical" evidence="7">
    <location>
        <begin position="39"/>
        <end position="62"/>
    </location>
</feature>
<sequence>MQLSFEFIATSLIVVVSPGPGALLTIASGLTQGARTSMITALGCTLGIVPHLLAALLGLAVVFHTSVYAFNLLKWLGVIYLLYMAWVTWRERGALRTDVEPISRSPLRIIQHAVFINLFNPKLPLFFLAFLPQFIATDSVTPARYMLLLSTIFMVLTLLTFMFYGAFAAMMRRRVLEQPQVMHWIRRLFALSFVGLSIKLLVTSR</sequence>
<dbReference type="EMBL" id="JTJJ01000051">
    <property type="protein sequence ID" value="KHJ67394.1"/>
    <property type="molecule type" value="Genomic_DNA"/>
</dbReference>
<feature type="transmembrane region" description="Helical" evidence="7">
    <location>
        <begin position="143"/>
        <end position="164"/>
    </location>
</feature>
<evidence type="ECO:0000256" key="4">
    <source>
        <dbReference type="ARBA" id="ARBA00022692"/>
    </source>
</evidence>
<gene>
    <name evidence="8" type="ORF">QU24_14465</name>
</gene>
<dbReference type="AlphaFoldDB" id="A0A0B1R441"/>
<evidence type="ECO:0000256" key="5">
    <source>
        <dbReference type="ARBA" id="ARBA00022989"/>
    </source>
</evidence>
<name>A0A0B1R441_9GAMM</name>
<feature type="transmembrane region" description="Helical" evidence="7">
    <location>
        <begin position="6"/>
        <end position="27"/>
    </location>
</feature>
<evidence type="ECO:0000256" key="7">
    <source>
        <dbReference type="SAM" id="Phobius"/>
    </source>
</evidence>
<dbReference type="Pfam" id="PF01810">
    <property type="entry name" value="LysE"/>
    <property type="match status" value="1"/>
</dbReference>
<feature type="transmembrane region" description="Helical" evidence="7">
    <location>
        <begin position="68"/>
        <end position="89"/>
    </location>
</feature>
<keyword evidence="4 7" id="KW-0812">Transmembrane</keyword>
<dbReference type="Proteomes" id="UP000030853">
    <property type="component" value="Unassembled WGS sequence"/>
</dbReference>
<dbReference type="GO" id="GO:0005886">
    <property type="term" value="C:plasma membrane"/>
    <property type="evidence" value="ECO:0007669"/>
    <property type="project" value="UniProtKB-SubCell"/>
</dbReference>
<evidence type="ECO:0000256" key="1">
    <source>
        <dbReference type="ARBA" id="ARBA00004651"/>
    </source>
</evidence>
<dbReference type="GO" id="GO:0042970">
    <property type="term" value="F:homoserine transmembrane transporter activity"/>
    <property type="evidence" value="ECO:0007669"/>
    <property type="project" value="TreeGrafter"/>
</dbReference>
<comment type="subcellular location">
    <subcellularLocation>
        <location evidence="1">Cell membrane</location>
        <topology evidence="1">Multi-pass membrane protein</topology>
    </subcellularLocation>
</comment>
<evidence type="ECO:0000256" key="2">
    <source>
        <dbReference type="ARBA" id="ARBA00007928"/>
    </source>
</evidence>